<dbReference type="GO" id="GO:0019343">
    <property type="term" value="P:cysteine biosynthetic process via cystathionine"/>
    <property type="evidence" value="ECO:0007669"/>
    <property type="project" value="TreeGrafter"/>
</dbReference>
<keyword evidence="3 4" id="KW-0663">Pyridoxal phosphate</keyword>
<dbReference type="FunFam" id="3.90.1150.10:FF:000008">
    <property type="entry name" value="Cystathionine gamma-synthase"/>
    <property type="match status" value="1"/>
</dbReference>
<evidence type="ECO:0000256" key="3">
    <source>
        <dbReference type="ARBA" id="ARBA00022898"/>
    </source>
</evidence>
<dbReference type="InterPro" id="IPR015422">
    <property type="entry name" value="PyrdxlP-dep_Trfase_small"/>
</dbReference>
<dbReference type="PIRSF" id="PIRSF001434">
    <property type="entry name" value="CGS"/>
    <property type="match status" value="1"/>
</dbReference>
<dbReference type="PANTHER" id="PTHR11808:SF15">
    <property type="entry name" value="CYSTATHIONINE GAMMA-LYASE"/>
    <property type="match status" value="1"/>
</dbReference>
<dbReference type="InterPro" id="IPR000277">
    <property type="entry name" value="Cys/Met-Metab_PyrdxlP-dep_enz"/>
</dbReference>
<dbReference type="InterPro" id="IPR054542">
    <property type="entry name" value="Cys_met_metab_PP"/>
</dbReference>
<accession>A0A0C1C8Z5</accession>
<dbReference type="SUPFAM" id="SSF53383">
    <property type="entry name" value="PLP-dependent transferases"/>
    <property type="match status" value="1"/>
</dbReference>
<dbReference type="GO" id="GO:0004123">
    <property type="term" value="F:cystathionine gamma-lyase activity"/>
    <property type="evidence" value="ECO:0007669"/>
    <property type="project" value="UniProtKB-ARBA"/>
</dbReference>
<protein>
    <submittedName>
        <fullName evidence="6">Cystathionine beta-lyase</fullName>
        <ecNumber evidence="6">4.4.1.8</ecNumber>
    </submittedName>
</protein>
<dbReference type="Pfam" id="PF01053">
    <property type="entry name" value="Cys_Met_Meta_PP"/>
    <property type="match status" value="1"/>
</dbReference>
<dbReference type="InterPro" id="IPR015421">
    <property type="entry name" value="PyrdxlP-dep_Trfase_major"/>
</dbReference>
<dbReference type="GO" id="GO:0030170">
    <property type="term" value="F:pyridoxal phosphate binding"/>
    <property type="evidence" value="ECO:0007669"/>
    <property type="project" value="InterPro"/>
</dbReference>
<dbReference type="InterPro" id="IPR015424">
    <property type="entry name" value="PyrdxlP-dep_Trfase"/>
</dbReference>
<comment type="cofactor">
    <cofactor evidence="1 5">
        <name>pyridoxal 5'-phosphate</name>
        <dbReference type="ChEBI" id="CHEBI:597326"/>
    </cofactor>
</comment>
<evidence type="ECO:0000256" key="5">
    <source>
        <dbReference type="RuleBase" id="RU362118"/>
    </source>
</evidence>
<reference evidence="6 7" key="1">
    <citation type="journal article" date="2014" name="Mol. Biol. Evol.">
        <title>Massive expansion of Ubiquitination-related gene families within the Chlamydiae.</title>
        <authorList>
            <person name="Domman D."/>
            <person name="Collingro A."/>
            <person name="Lagkouvardos I."/>
            <person name="Gehre L."/>
            <person name="Weinmaier T."/>
            <person name="Rattei T."/>
            <person name="Subtil A."/>
            <person name="Horn M."/>
        </authorList>
    </citation>
    <scope>NUCLEOTIDE SEQUENCE [LARGE SCALE GENOMIC DNA]</scope>
    <source>
        <strain evidence="6 7">OEW1</strain>
    </source>
</reference>
<gene>
    <name evidence="6" type="primary">metC</name>
    <name evidence="6" type="ORF">DB43_GF00470</name>
</gene>
<evidence type="ECO:0000256" key="4">
    <source>
        <dbReference type="PIRSR" id="PIRSR001434-2"/>
    </source>
</evidence>
<dbReference type="PATRIC" id="fig|83552.4.peg.1369"/>
<comment type="caution">
    <text evidence="6">The sequence shown here is derived from an EMBL/GenBank/DDBJ whole genome shotgun (WGS) entry which is preliminary data.</text>
</comment>
<dbReference type="AlphaFoldDB" id="A0A0C1C8Z5"/>
<feature type="modified residue" description="N6-(pyridoxal phosphate)lysine" evidence="4">
    <location>
        <position position="208"/>
    </location>
</feature>
<dbReference type="PROSITE" id="PS00868">
    <property type="entry name" value="CYS_MET_METAB_PP"/>
    <property type="match status" value="1"/>
</dbReference>
<dbReference type="EMBL" id="JSAM01000075">
    <property type="protein sequence ID" value="KIA77505.1"/>
    <property type="molecule type" value="Genomic_DNA"/>
</dbReference>
<proteinExistence type="inferred from homology"/>
<comment type="similarity">
    <text evidence="2 5">Belongs to the trans-sulfuration enzymes family.</text>
</comment>
<name>A0A0C1C8Z5_9BACT</name>
<dbReference type="Gene3D" id="3.40.640.10">
    <property type="entry name" value="Type I PLP-dependent aspartate aminotransferase-like (Major domain)"/>
    <property type="match status" value="1"/>
</dbReference>
<dbReference type="EC" id="4.4.1.8" evidence="6"/>
<evidence type="ECO:0000313" key="7">
    <source>
        <dbReference type="Proteomes" id="UP000031307"/>
    </source>
</evidence>
<sequence length="393" mass="43627">MDGKSPFTRENPMKFATKAIHIGYEPEPLYGAVMPPIYMTSTFEQEAPGQTKGYDYTRGGNPNFTLLENLLASLENAQYATVFSSGIGALTALVSQLKPGDKVIGMNGVYGGTYRLFHRIFAPFGVQFQSINPSSHDELEATLKKEAPKWLLFETPTNPLLEVFDIELLAKIAKKHGILSIVDNTFASPYCQNPLDLGVDIVWHSTTKYIGGHSDVIGGVVMTNDAELKKELNFRRLSLGVNPSPFDTWLITRGVKTLAVRMEQHQKNAFAIAQFLEQHPKVKKVYYPGLPSHSGHVIAKKQMRNFSGMVSAEFQLELEQTKKLISSFKLFSLAESLGGVESLVNHPALMTHLSIPPEERKKMGITDGLIRFSIGIEDAEDLIEDLDQALQKI</sequence>
<dbReference type="PANTHER" id="PTHR11808">
    <property type="entry name" value="TRANS-SULFURATION ENZYME FAMILY MEMBER"/>
    <property type="match status" value="1"/>
</dbReference>
<dbReference type="GO" id="GO:0005737">
    <property type="term" value="C:cytoplasm"/>
    <property type="evidence" value="ECO:0007669"/>
    <property type="project" value="TreeGrafter"/>
</dbReference>
<dbReference type="GO" id="GO:0019346">
    <property type="term" value="P:transsulfuration"/>
    <property type="evidence" value="ECO:0007669"/>
    <property type="project" value="InterPro"/>
</dbReference>
<dbReference type="FunFam" id="3.40.640.10:FF:000009">
    <property type="entry name" value="Cystathionine gamma-synthase homolog"/>
    <property type="match status" value="1"/>
</dbReference>
<evidence type="ECO:0000256" key="2">
    <source>
        <dbReference type="ARBA" id="ARBA00009077"/>
    </source>
</evidence>
<dbReference type="CDD" id="cd00614">
    <property type="entry name" value="CGS_like"/>
    <property type="match status" value="1"/>
</dbReference>
<evidence type="ECO:0000313" key="6">
    <source>
        <dbReference type="EMBL" id="KIA77505.1"/>
    </source>
</evidence>
<evidence type="ECO:0000256" key="1">
    <source>
        <dbReference type="ARBA" id="ARBA00001933"/>
    </source>
</evidence>
<keyword evidence="6" id="KW-0456">Lyase</keyword>
<dbReference type="Proteomes" id="UP000031307">
    <property type="component" value="Unassembled WGS sequence"/>
</dbReference>
<dbReference type="Gene3D" id="3.90.1150.10">
    <property type="entry name" value="Aspartate Aminotransferase, domain 1"/>
    <property type="match status" value="1"/>
</dbReference>
<organism evidence="6 7">
    <name type="scientific">Parachlamydia acanthamoebae</name>
    <dbReference type="NCBI Taxonomy" id="83552"/>
    <lineage>
        <taxon>Bacteria</taxon>
        <taxon>Pseudomonadati</taxon>
        <taxon>Chlamydiota</taxon>
        <taxon>Chlamydiia</taxon>
        <taxon>Parachlamydiales</taxon>
        <taxon>Parachlamydiaceae</taxon>
        <taxon>Parachlamydia</taxon>
    </lineage>
</organism>